<reference evidence="2 3" key="1">
    <citation type="journal article" date="2016" name="Nat. Commun.">
        <title>Extremotolerant tardigrade genome and improved radiotolerance of human cultured cells by tardigrade-unique protein.</title>
        <authorList>
            <person name="Hashimoto T."/>
            <person name="Horikawa D.D."/>
            <person name="Saito Y."/>
            <person name="Kuwahara H."/>
            <person name="Kozuka-Hata H."/>
            <person name="Shin-I T."/>
            <person name="Minakuchi Y."/>
            <person name="Ohishi K."/>
            <person name="Motoyama A."/>
            <person name="Aizu T."/>
            <person name="Enomoto A."/>
            <person name="Kondo K."/>
            <person name="Tanaka S."/>
            <person name="Hara Y."/>
            <person name="Koshikawa S."/>
            <person name="Sagara H."/>
            <person name="Miura T."/>
            <person name="Yokobori S."/>
            <person name="Miyagawa K."/>
            <person name="Suzuki Y."/>
            <person name="Kubo T."/>
            <person name="Oyama M."/>
            <person name="Kohara Y."/>
            <person name="Fujiyama A."/>
            <person name="Arakawa K."/>
            <person name="Katayama T."/>
            <person name="Toyoda A."/>
            <person name="Kunieda T."/>
        </authorList>
    </citation>
    <scope>NUCLEOTIDE SEQUENCE [LARGE SCALE GENOMIC DNA]</scope>
    <source>
        <strain evidence="2 3">YOKOZUNA-1</strain>
    </source>
</reference>
<evidence type="ECO:0008006" key="4">
    <source>
        <dbReference type="Google" id="ProtNLM"/>
    </source>
</evidence>
<evidence type="ECO:0000313" key="2">
    <source>
        <dbReference type="EMBL" id="GAU90129.1"/>
    </source>
</evidence>
<keyword evidence="3" id="KW-1185">Reference proteome</keyword>
<protein>
    <recommendedName>
        <fullName evidence="4">Transposase Tc1-like domain-containing protein</fullName>
    </recommendedName>
</protein>
<feature type="region of interest" description="Disordered" evidence="1">
    <location>
        <begin position="153"/>
        <end position="172"/>
    </location>
</feature>
<dbReference type="EMBL" id="BDGG01000001">
    <property type="protein sequence ID" value="GAU90129.1"/>
    <property type="molecule type" value="Genomic_DNA"/>
</dbReference>
<organism evidence="2 3">
    <name type="scientific">Ramazzottius varieornatus</name>
    <name type="common">Water bear</name>
    <name type="synonym">Tardigrade</name>
    <dbReference type="NCBI Taxonomy" id="947166"/>
    <lineage>
        <taxon>Eukaryota</taxon>
        <taxon>Metazoa</taxon>
        <taxon>Ecdysozoa</taxon>
        <taxon>Tardigrada</taxon>
        <taxon>Eutardigrada</taxon>
        <taxon>Parachela</taxon>
        <taxon>Hypsibioidea</taxon>
        <taxon>Ramazzottiidae</taxon>
        <taxon>Ramazzottius</taxon>
    </lineage>
</organism>
<name>A0A1D1UKA0_RAMVA</name>
<dbReference type="OrthoDB" id="10452595at2759"/>
<evidence type="ECO:0000256" key="1">
    <source>
        <dbReference type="SAM" id="MobiDB-lite"/>
    </source>
</evidence>
<comment type="caution">
    <text evidence="2">The sequence shown here is derived from an EMBL/GenBank/DDBJ whole genome shotgun (WGS) entry which is preliminary data.</text>
</comment>
<proteinExistence type="predicted"/>
<accession>A0A1D1UKA0</accession>
<dbReference type="Proteomes" id="UP000186922">
    <property type="component" value="Unassembled WGS sequence"/>
</dbReference>
<evidence type="ECO:0000313" key="3">
    <source>
        <dbReference type="Proteomes" id="UP000186922"/>
    </source>
</evidence>
<dbReference type="AlphaFoldDB" id="A0A1D1UKA0"/>
<sequence length="220" mass="24765">MPSGKTISQDAVDMLRYMHVKHNLSYSKIGELVGRPKNYIGRLLSACDPITGVRVLQKKGRKTKTNDEVHQAIRQMALENPFIGCEALTKMFNESSSEVKLSKSSIHRRLKEVGINVVKVSAVVEDGPEDSKKRYPKQQTLWKFEQVPEKKKRVVKKRKKAEPQAETQPEVSELVLGSLQESVVPEVEMQQGPQSQQSAVQTINILIDPTLGYPEVIQFA</sequence>
<gene>
    <name evidence="2" type="primary">RvY_02593-1</name>
    <name evidence="2" type="synonym">RvY_02593.1</name>
    <name evidence="2" type="ORF">RvY_02593</name>
</gene>